<dbReference type="InterPro" id="IPR028098">
    <property type="entry name" value="Glyco_trans_4-like_N"/>
</dbReference>
<dbReference type="GO" id="GO:0016758">
    <property type="term" value="F:hexosyltransferase activity"/>
    <property type="evidence" value="ECO:0007669"/>
    <property type="project" value="TreeGrafter"/>
</dbReference>
<dbReference type="CDD" id="cd03794">
    <property type="entry name" value="GT4_WbuB-like"/>
    <property type="match status" value="1"/>
</dbReference>
<dbReference type="EMBL" id="BARS01033571">
    <property type="protein sequence ID" value="GAG26974.1"/>
    <property type="molecule type" value="Genomic_DNA"/>
</dbReference>
<organism evidence="2">
    <name type="scientific">marine sediment metagenome</name>
    <dbReference type="NCBI Taxonomy" id="412755"/>
    <lineage>
        <taxon>unclassified sequences</taxon>
        <taxon>metagenomes</taxon>
        <taxon>ecological metagenomes</taxon>
    </lineage>
</organism>
<gene>
    <name evidence="2" type="ORF">S01H1_51970</name>
</gene>
<comment type="caution">
    <text evidence="2">The sequence shown here is derived from an EMBL/GenBank/DDBJ whole genome shotgun (WGS) entry which is preliminary data.</text>
</comment>
<dbReference type="SUPFAM" id="SSF53756">
    <property type="entry name" value="UDP-Glycosyltransferase/glycogen phosphorylase"/>
    <property type="match status" value="1"/>
</dbReference>
<feature type="non-terminal residue" evidence="2">
    <location>
        <position position="1"/>
    </location>
</feature>
<dbReference type="AlphaFoldDB" id="X0W7S9"/>
<dbReference type="InterPro" id="IPR050194">
    <property type="entry name" value="Glycosyltransferase_grp1"/>
</dbReference>
<dbReference type="Gene3D" id="3.40.50.2000">
    <property type="entry name" value="Glycogen Phosphorylase B"/>
    <property type="match status" value="2"/>
</dbReference>
<feature type="domain" description="Glycosyltransferase subfamily 4-like N-terminal" evidence="1">
    <location>
        <begin position="12"/>
        <end position="146"/>
    </location>
</feature>
<proteinExistence type="predicted"/>
<dbReference type="Pfam" id="PF13579">
    <property type="entry name" value="Glyco_trans_4_4"/>
    <property type="match status" value="1"/>
</dbReference>
<feature type="non-terminal residue" evidence="2">
    <location>
        <position position="260"/>
    </location>
</feature>
<evidence type="ECO:0000259" key="1">
    <source>
        <dbReference type="Pfam" id="PF13579"/>
    </source>
</evidence>
<evidence type="ECO:0000313" key="2">
    <source>
        <dbReference type="EMBL" id="GAG26974.1"/>
    </source>
</evidence>
<dbReference type="PANTHER" id="PTHR45947">
    <property type="entry name" value="SULFOQUINOVOSYL TRANSFERASE SQD2"/>
    <property type="match status" value="1"/>
</dbReference>
<name>X0W7S9_9ZZZZ</name>
<dbReference type="PANTHER" id="PTHR45947:SF3">
    <property type="entry name" value="SULFOQUINOVOSYL TRANSFERASE SQD2"/>
    <property type="match status" value="1"/>
</dbReference>
<protein>
    <recommendedName>
        <fullName evidence="1">Glycosyltransferase subfamily 4-like N-terminal domain-containing protein</fullName>
    </recommendedName>
</protein>
<accession>X0W7S9</accession>
<sequence length="260" mass="28671">HVPWVTKEDGGEGVTVLRAYTYPALHCSFAHRVLSFLSFMASSFLVGLRVKDVDLLWGTSPPIFQGATGWALARLKRIPFLFEVRDLWPAFAIGIGILRQPVLIRASEWLEGFLYRNANLVIANSPGFISHIQKRGASHVELVPNGADTAMFNPNDHGAEFRLSLNRGLENKFVVMYAGAHGMSNDLGILLDAADLLREHQEIAIVLLGDGKDKPQLMARATEMELPNIHFLPPIPKMEMPKALAGADACIAILKPIPLY</sequence>
<reference evidence="2" key="1">
    <citation type="journal article" date="2014" name="Front. Microbiol.">
        <title>High frequency of phylogenetically diverse reductive dehalogenase-homologous genes in deep subseafloor sedimentary metagenomes.</title>
        <authorList>
            <person name="Kawai M."/>
            <person name="Futagami T."/>
            <person name="Toyoda A."/>
            <person name="Takaki Y."/>
            <person name="Nishi S."/>
            <person name="Hori S."/>
            <person name="Arai W."/>
            <person name="Tsubouchi T."/>
            <person name="Morono Y."/>
            <person name="Uchiyama I."/>
            <person name="Ito T."/>
            <person name="Fujiyama A."/>
            <person name="Inagaki F."/>
            <person name="Takami H."/>
        </authorList>
    </citation>
    <scope>NUCLEOTIDE SEQUENCE</scope>
    <source>
        <strain evidence="2">Expedition CK06-06</strain>
    </source>
</reference>